<sequence>MSSLADAPEDEPAQLNPPAPQGAGAPVRARSPRARLGAHPDLPVTLALAALIVAISFTAAGGSSLHKTTAPEIALTLIGTAAVALAALLSPAGRPLWGGVTVLLFGALTALTAISITWSVAPSDSWLAANLTLAYFAAFAGAAALVRIAAGRWAAILGGVVLAALVISGWALLVKVFPSLEGVDTGTARLRAPYSYWNAVGLMAVIGIPGCLWVGARRDGHAALRALSVPALTLLLTAMLLAYSRGALLATLLVIALWFAIVPLRLRGAAMLLAAGAGTLVVGLWSFGNDGLAKDGVPLDVRADAGHDLGLLLLTVLIVTLGAGLALAFATSKGQWPRERRQALGGVLLVLVALLPVAAVGKLALSDRGLTGSVKFHWNELTDPDAAQPGNDPGRFGSAGGVRARYWDDAFTLWKWNDRTRWAGVGADGYRSARRALQRDRLRAGHAHGYVPQTLADLGLSGLLVNLLLLVAWLAAVARATALLPRRKLGAWAVAAARSRDRGTPVPRRPAADWTPERIGLVTLAVTAIGFGVHSAVDWTWFVPGTAVAGLICAGWVAGRGPLADPPPPARLPGAWRSKATRVRLALAAAIVLIGLAGAWTIWQPLRASNVNEDAQTELDAGRLPQALSTARDAHAIDPLSVEPLFTIADVLAAQGRAPEAVRVAQEAVELQPANPDTWIRLSEQQLAQNDVAAALQSALAAAYLDRFSPVVQGLLTDVRARAGIPAAAPTP</sequence>
<dbReference type="EMBL" id="JAWSTH010000007">
    <property type="protein sequence ID" value="MDW5593627.1"/>
    <property type="molecule type" value="Genomic_DNA"/>
</dbReference>
<dbReference type="SUPFAM" id="SSF48452">
    <property type="entry name" value="TPR-like"/>
    <property type="match status" value="1"/>
</dbReference>
<keyword evidence="1" id="KW-0802">TPR repeat</keyword>
<dbReference type="Gene3D" id="1.25.40.10">
    <property type="entry name" value="Tetratricopeptide repeat domain"/>
    <property type="match status" value="1"/>
</dbReference>
<dbReference type="InterPro" id="IPR019734">
    <property type="entry name" value="TPR_rpt"/>
</dbReference>
<evidence type="ECO:0000256" key="1">
    <source>
        <dbReference type="PROSITE-ProRule" id="PRU00339"/>
    </source>
</evidence>
<feature type="transmembrane region" description="Helical" evidence="3">
    <location>
        <begin position="458"/>
        <end position="478"/>
    </location>
</feature>
<evidence type="ECO:0000313" key="4">
    <source>
        <dbReference type="EMBL" id="MDW5593627.1"/>
    </source>
</evidence>
<dbReference type="GO" id="GO:0016874">
    <property type="term" value="F:ligase activity"/>
    <property type="evidence" value="ECO:0007669"/>
    <property type="project" value="UniProtKB-KW"/>
</dbReference>
<feature type="transmembrane region" description="Helical" evidence="3">
    <location>
        <begin position="96"/>
        <end position="120"/>
    </location>
</feature>
<dbReference type="PROSITE" id="PS50005">
    <property type="entry name" value="TPR"/>
    <property type="match status" value="1"/>
</dbReference>
<feature type="transmembrane region" description="Helical" evidence="3">
    <location>
        <begin position="153"/>
        <end position="174"/>
    </location>
</feature>
<feature type="transmembrane region" description="Helical" evidence="3">
    <location>
        <begin position="126"/>
        <end position="146"/>
    </location>
</feature>
<feature type="transmembrane region" description="Helical" evidence="3">
    <location>
        <begin position="343"/>
        <end position="365"/>
    </location>
</feature>
<feature type="transmembrane region" description="Helical" evidence="3">
    <location>
        <begin position="73"/>
        <end position="89"/>
    </location>
</feature>
<dbReference type="InterPro" id="IPR051533">
    <property type="entry name" value="WaaL-like"/>
</dbReference>
<feature type="transmembrane region" description="Helical" evidence="3">
    <location>
        <begin position="583"/>
        <end position="603"/>
    </location>
</feature>
<evidence type="ECO:0000256" key="3">
    <source>
        <dbReference type="SAM" id="Phobius"/>
    </source>
</evidence>
<accession>A0ABU4HJZ3</accession>
<dbReference type="PANTHER" id="PTHR37422:SF23">
    <property type="entry name" value="TEICHURONIC ACID BIOSYNTHESIS PROTEIN TUAE"/>
    <property type="match status" value="1"/>
</dbReference>
<feature type="transmembrane region" description="Helical" evidence="3">
    <location>
        <begin position="247"/>
        <end position="264"/>
    </location>
</feature>
<feature type="transmembrane region" description="Helical" evidence="3">
    <location>
        <begin position="42"/>
        <end position="61"/>
    </location>
</feature>
<feature type="transmembrane region" description="Helical" evidence="3">
    <location>
        <begin position="194"/>
        <end position="215"/>
    </location>
</feature>
<keyword evidence="5" id="KW-1185">Reference proteome</keyword>
<feature type="transmembrane region" description="Helical" evidence="3">
    <location>
        <begin position="309"/>
        <end position="331"/>
    </location>
</feature>
<proteinExistence type="predicted"/>
<feature type="transmembrane region" description="Helical" evidence="3">
    <location>
        <begin position="519"/>
        <end position="537"/>
    </location>
</feature>
<comment type="caution">
    <text evidence="4">The sequence shown here is derived from an EMBL/GenBank/DDBJ whole genome shotgun (WGS) entry which is preliminary data.</text>
</comment>
<keyword evidence="3" id="KW-0472">Membrane</keyword>
<dbReference type="PANTHER" id="PTHR37422">
    <property type="entry name" value="TEICHURONIC ACID BIOSYNTHESIS PROTEIN TUAE"/>
    <property type="match status" value="1"/>
</dbReference>
<feature type="repeat" description="TPR" evidence="1">
    <location>
        <begin position="642"/>
        <end position="675"/>
    </location>
</feature>
<feature type="transmembrane region" description="Helical" evidence="3">
    <location>
        <begin position="271"/>
        <end position="289"/>
    </location>
</feature>
<protein>
    <submittedName>
        <fullName evidence="4">O-antigen ligase family protein</fullName>
    </submittedName>
</protein>
<dbReference type="RefSeq" id="WP_318595887.1">
    <property type="nucleotide sequence ID" value="NZ_JAWSTH010000007.1"/>
</dbReference>
<organism evidence="4 5">
    <name type="scientific">Conexibacter stalactiti</name>
    <dbReference type="NCBI Taxonomy" id="1940611"/>
    <lineage>
        <taxon>Bacteria</taxon>
        <taxon>Bacillati</taxon>
        <taxon>Actinomycetota</taxon>
        <taxon>Thermoleophilia</taxon>
        <taxon>Solirubrobacterales</taxon>
        <taxon>Conexibacteraceae</taxon>
        <taxon>Conexibacter</taxon>
    </lineage>
</organism>
<dbReference type="Pfam" id="PF13428">
    <property type="entry name" value="TPR_14"/>
    <property type="match status" value="1"/>
</dbReference>
<feature type="transmembrane region" description="Helical" evidence="3">
    <location>
        <begin position="543"/>
        <end position="563"/>
    </location>
</feature>
<evidence type="ECO:0000256" key="2">
    <source>
        <dbReference type="SAM" id="MobiDB-lite"/>
    </source>
</evidence>
<gene>
    <name evidence="4" type="ORF">R7226_04725</name>
</gene>
<keyword evidence="4" id="KW-0436">Ligase</keyword>
<dbReference type="InterPro" id="IPR011990">
    <property type="entry name" value="TPR-like_helical_dom_sf"/>
</dbReference>
<keyword evidence="3" id="KW-0812">Transmembrane</keyword>
<reference evidence="5" key="1">
    <citation type="submission" date="2023-07" db="EMBL/GenBank/DDBJ databases">
        <title>Conexibacter stalactiti sp. nov., isolated from stalactites in a lava cave and emended description of the genus Conexibacter.</title>
        <authorList>
            <person name="Lee S.D."/>
        </authorList>
    </citation>
    <scope>NUCLEOTIDE SEQUENCE [LARGE SCALE GENOMIC DNA]</scope>
    <source>
        <strain evidence="5">KCTC 39840</strain>
    </source>
</reference>
<evidence type="ECO:0000313" key="5">
    <source>
        <dbReference type="Proteomes" id="UP001284601"/>
    </source>
</evidence>
<dbReference type="Proteomes" id="UP001284601">
    <property type="component" value="Unassembled WGS sequence"/>
</dbReference>
<name>A0ABU4HJZ3_9ACTN</name>
<keyword evidence="3" id="KW-1133">Transmembrane helix</keyword>
<feature type="region of interest" description="Disordered" evidence="2">
    <location>
        <begin position="1"/>
        <end position="30"/>
    </location>
</feature>